<evidence type="ECO:0000313" key="3">
    <source>
        <dbReference type="Proteomes" id="UP001595645"/>
    </source>
</evidence>
<comment type="caution">
    <text evidence="2">The sequence shown here is derived from an EMBL/GenBank/DDBJ whole genome shotgun (WGS) entry which is preliminary data.</text>
</comment>
<name>A0ABV7PEB6_9PSEU</name>
<proteinExistence type="predicted"/>
<reference evidence="3" key="1">
    <citation type="journal article" date="2019" name="Int. J. Syst. Evol. Microbiol.">
        <title>The Global Catalogue of Microorganisms (GCM) 10K type strain sequencing project: providing services to taxonomists for standard genome sequencing and annotation.</title>
        <authorList>
            <consortium name="The Broad Institute Genomics Platform"/>
            <consortium name="The Broad Institute Genome Sequencing Center for Infectious Disease"/>
            <person name="Wu L."/>
            <person name="Ma J."/>
        </authorList>
    </citation>
    <scope>NUCLEOTIDE SEQUENCE [LARGE SCALE GENOMIC DNA]</scope>
    <source>
        <strain evidence="3">CGMCC 4.7676</strain>
    </source>
</reference>
<keyword evidence="3" id="KW-1185">Reference proteome</keyword>
<dbReference type="InterPro" id="IPR047659">
    <property type="entry name" value="T7SS_assoc"/>
</dbReference>
<gene>
    <name evidence="2" type="ORF">ACFOSH_43200</name>
</gene>
<dbReference type="NCBIfam" id="NF033532">
    <property type="entry name" value="lone7para_assoc"/>
    <property type="match status" value="1"/>
</dbReference>
<protein>
    <submittedName>
        <fullName evidence="2">Type VII secretion system-associated protein</fullName>
    </submittedName>
</protein>
<accession>A0ABV7PEB6</accession>
<sequence length="215" mass="23766">MADGTEPMPQEDDLENWVLLMDLGWEPEKEDQQPPIEAVVGMWPIEDGKAGKFRANPGYVPADENSPTDPLDAALRLVLRGQGEIEQVQLILRDSLFDIAMNGDGRPLVMRSPDEIPCVVIATGEPHRQRVSSPDWRRIDLAGLVELLAEGVDVLFNPGGPAMVRLNADFMRLSLDMDEEVIERLYTEQAQPEASLPSSTSKSIHRDSSPRGTIA</sequence>
<evidence type="ECO:0000256" key="1">
    <source>
        <dbReference type="SAM" id="MobiDB-lite"/>
    </source>
</evidence>
<feature type="compositionally biased region" description="Polar residues" evidence="1">
    <location>
        <begin position="188"/>
        <end position="202"/>
    </location>
</feature>
<dbReference type="EMBL" id="JBHRWK010000155">
    <property type="protein sequence ID" value="MFC3456272.1"/>
    <property type="molecule type" value="Genomic_DNA"/>
</dbReference>
<dbReference type="Proteomes" id="UP001595645">
    <property type="component" value="Unassembled WGS sequence"/>
</dbReference>
<feature type="region of interest" description="Disordered" evidence="1">
    <location>
        <begin position="188"/>
        <end position="215"/>
    </location>
</feature>
<evidence type="ECO:0000313" key="2">
    <source>
        <dbReference type="EMBL" id="MFC3456272.1"/>
    </source>
</evidence>
<organism evidence="2 3">
    <name type="scientific">Amycolatopsis speibonae</name>
    <dbReference type="NCBI Taxonomy" id="1450224"/>
    <lineage>
        <taxon>Bacteria</taxon>
        <taxon>Bacillati</taxon>
        <taxon>Actinomycetota</taxon>
        <taxon>Actinomycetes</taxon>
        <taxon>Pseudonocardiales</taxon>
        <taxon>Pseudonocardiaceae</taxon>
        <taxon>Amycolatopsis</taxon>
    </lineage>
</organism>
<dbReference type="RefSeq" id="WP_378247476.1">
    <property type="nucleotide sequence ID" value="NZ_JBHRWK010000155.1"/>
</dbReference>